<name>A0A0G0Z7X5_UNCC2</name>
<sequence length="80" mass="8673">MPNNVDPSRIAAEVSKVPEWLTLLDNFLGLGVYTVPVVLVIVAFLLKWSIGKAIKIILIATVVLIALKYPVLSVVKSMIG</sequence>
<proteinExistence type="predicted"/>
<evidence type="ECO:0000313" key="2">
    <source>
        <dbReference type="EMBL" id="KKS09113.1"/>
    </source>
</evidence>
<keyword evidence="1" id="KW-0472">Membrane</keyword>
<accession>A0A0G0Z7X5</accession>
<organism evidence="2 3">
    <name type="scientific">candidate division CPR2 bacterium GW2011_GWC1_41_48</name>
    <dbReference type="NCBI Taxonomy" id="1618344"/>
    <lineage>
        <taxon>Bacteria</taxon>
        <taxon>Bacteria division CPR2</taxon>
    </lineage>
</organism>
<feature type="transmembrane region" description="Helical" evidence="1">
    <location>
        <begin position="27"/>
        <end position="46"/>
    </location>
</feature>
<comment type="caution">
    <text evidence="2">The sequence shown here is derived from an EMBL/GenBank/DDBJ whole genome shotgun (WGS) entry which is preliminary data.</text>
</comment>
<evidence type="ECO:0000313" key="3">
    <source>
        <dbReference type="Proteomes" id="UP000033869"/>
    </source>
</evidence>
<keyword evidence="1" id="KW-0812">Transmembrane</keyword>
<evidence type="ECO:0000256" key="1">
    <source>
        <dbReference type="SAM" id="Phobius"/>
    </source>
</evidence>
<gene>
    <name evidence="2" type="ORF">UU65_C0003G0168</name>
</gene>
<protein>
    <submittedName>
        <fullName evidence="2">Uncharacterized protein</fullName>
    </submittedName>
</protein>
<feature type="transmembrane region" description="Helical" evidence="1">
    <location>
        <begin position="53"/>
        <end position="72"/>
    </location>
</feature>
<keyword evidence="1" id="KW-1133">Transmembrane helix</keyword>
<dbReference type="EMBL" id="LCBL01000003">
    <property type="protein sequence ID" value="KKS09113.1"/>
    <property type="molecule type" value="Genomic_DNA"/>
</dbReference>
<dbReference type="AlphaFoldDB" id="A0A0G0Z7X5"/>
<dbReference type="Proteomes" id="UP000033869">
    <property type="component" value="Unassembled WGS sequence"/>
</dbReference>
<reference evidence="2 3" key="1">
    <citation type="journal article" date="2015" name="Nature">
        <title>rRNA introns, odd ribosomes, and small enigmatic genomes across a large radiation of phyla.</title>
        <authorList>
            <person name="Brown C.T."/>
            <person name="Hug L.A."/>
            <person name="Thomas B.C."/>
            <person name="Sharon I."/>
            <person name="Castelle C.J."/>
            <person name="Singh A."/>
            <person name="Wilkins M.J."/>
            <person name="Williams K.H."/>
            <person name="Banfield J.F."/>
        </authorList>
    </citation>
    <scope>NUCLEOTIDE SEQUENCE [LARGE SCALE GENOMIC DNA]</scope>
</reference>